<organism evidence="2 3">
    <name type="scientific">Sphingomonas qilianensis</name>
    <dbReference type="NCBI Taxonomy" id="1736690"/>
    <lineage>
        <taxon>Bacteria</taxon>
        <taxon>Pseudomonadati</taxon>
        <taxon>Pseudomonadota</taxon>
        <taxon>Alphaproteobacteria</taxon>
        <taxon>Sphingomonadales</taxon>
        <taxon>Sphingomonadaceae</taxon>
        <taxon>Sphingomonas</taxon>
    </lineage>
</organism>
<feature type="transmembrane region" description="Helical" evidence="1">
    <location>
        <begin position="38"/>
        <end position="61"/>
    </location>
</feature>
<protein>
    <submittedName>
        <fullName evidence="2">Uncharacterized protein</fullName>
    </submittedName>
</protein>
<proteinExistence type="predicted"/>
<dbReference type="EMBL" id="JBDIMF010000003">
    <property type="protein sequence ID" value="MEN2786641.1"/>
    <property type="molecule type" value="Genomic_DNA"/>
</dbReference>
<dbReference type="RefSeq" id="WP_345864441.1">
    <property type="nucleotide sequence ID" value="NZ_JBDIMF010000003.1"/>
</dbReference>
<keyword evidence="3" id="KW-1185">Reference proteome</keyword>
<keyword evidence="1" id="KW-1133">Transmembrane helix</keyword>
<keyword evidence="1" id="KW-0472">Membrane</keyword>
<sequence length="63" mass="6843">MDDAAPYWVAAAVALLVAIGAGVGDWRRKRRTDLDRVGLIDWPTLQMLALIGSAILVMIALHD</sequence>
<comment type="caution">
    <text evidence="2">The sequence shown here is derived from an EMBL/GenBank/DDBJ whole genome shotgun (WGS) entry which is preliminary data.</text>
</comment>
<accession>A0ABU9XTY0</accession>
<gene>
    <name evidence="2" type="ORF">ABC969_09450</name>
</gene>
<name>A0ABU9XTY0_9SPHN</name>
<evidence type="ECO:0000313" key="3">
    <source>
        <dbReference type="Proteomes" id="UP001404104"/>
    </source>
</evidence>
<reference evidence="2 3" key="1">
    <citation type="submission" date="2024-05" db="EMBL/GenBank/DDBJ databases">
        <authorList>
            <person name="Liu Q."/>
            <person name="Xin Y.-H."/>
        </authorList>
    </citation>
    <scope>NUCLEOTIDE SEQUENCE [LARGE SCALE GENOMIC DNA]</scope>
    <source>
        <strain evidence="2 3">CGMCC 1.15349</strain>
    </source>
</reference>
<feature type="transmembrane region" description="Helical" evidence="1">
    <location>
        <begin position="6"/>
        <end position="26"/>
    </location>
</feature>
<keyword evidence="1" id="KW-0812">Transmembrane</keyword>
<evidence type="ECO:0000313" key="2">
    <source>
        <dbReference type="EMBL" id="MEN2786641.1"/>
    </source>
</evidence>
<evidence type="ECO:0000256" key="1">
    <source>
        <dbReference type="SAM" id="Phobius"/>
    </source>
</evidence>
<dbReference type="Proteomes" id="UP001404104">
    <property type="component" value="Unassembled WGS sequence"/>
</dbReference>